<dbReference type="InterPro" id="IPR029063">
    <property type="entry name" value="SAM-dependent_MTases_sf"/>
</dbReference>
<evidence type="ECO:0000256" key="2">
    <source>
        <dbReference type="SAM" id="MobiDB-lite"/>
    </source>
</evidence>
<comment type="caution">
    <text evidence="3">The sequence shown here is derived from an EMBL/GenBank/DDBJ whole genome shotgun (WGS) entry which is preliminary data.</text>
</comment>
<dbReference type="NCBIfam" id="NF037959">
    <property type="entry name" value="MFS_SpdSyn"/>
    <property type="match status" value="1"/>
</dbReference>
<gene>
    <name evidence="3" type="ORF">CFIMG_005806RA</name>
</gene>
<reference evidence="3 4" key="2">
    <citation type="journal article" date="2013" name="IMA Fungus">
        <title>IMA Genome-F 1: Ceratocystis fimbriata: Draft nuclear genome sequence for the plant pathogen, Ceratocystis fimbriata.</title>
        <authorList>
            <person name="Wilken P.M."/>
            <person name="Steenkamp E.T."/>
            <person name="Wingfield M.J."/>
            <person name="de Beer Z.W."/>
            <person name="Wingfield B.D."/>
        </authorList>
    </citation>
    <scope>NUCLEOTIDE SEQUENCE [LARGE SCALE GENOMIC DNA]</scope>
    <source>
        <strain evidence="3 4">CBS 114723</strain>
    </source>
</reference>
<evidence type="ECO:0000256" key="1">
    <source>
        <dbReference type="ARBA" id="ARBA00023115"/>
    </source>
</evidence>
<dbReference type="OrthoDB" id="2016285at2759"/>
<dbReference type="PANTHER" id="PTHR43317:SF1">
    <property type="entry name" value="THERMOSPERMINE SYNTHASE ACAULIS5"/>
    <property type="match status" value="1"/>
</dbReference>
<feature type="compositionally biased region" description="Low complexity" evidence="2">
    <location>
        <begin position="1"/>
        <end position="12"/>
    </location>
</feature>
<dbReference type="CDD" id="cd02440">
    <property type="entry name" value="AdoMet_MTases"/>
    <property type="match status" value="1"/>
</dbReference>
<organism evidence="3 4">
    <name type="scientific">Ceratocystis fimbriata CBS 114723</name>
    <dbReference type="NCBI Taxonomy" id="1035309"/>
    <lineage>
        <taxon>Eukaryota</taxon>
        <taxon>Fungi</taxon>
        <taxon>Dikarya</taxon>
        <taxon>Ascomycota</taxon>
        <taxon>Pezizomycotina</taxon>
        <taxon>Sordariomycetes</taxon>
        <taxon>Hypocreomycetidae</taxon>
        <taxon>Microascales</taxon>
        <taxon>Ceratocystidaceae</taxon>
        <taxon>Ceratocystis</taxon>
    </lineage>
</organism>
<feature type="region of interest" description="Disordered" evidence="2">
    <location>
        <begin position="1"/>
        <end position="22"/>
    </location>
</feature>
<name>A0A2C5WY57_9PEZI</name>
<dbReference type="GO" id="GO:0006596">
    <property type="term" value="P:polyamine biosynthetic process"/>
    <property type="evidence" value="ECO:0007669"/>
    <property type="project" value="UniProtKB-KW"/>
</dbReference>
<evidence type="ECO:0000313" key="4">
    <source>
        <dbReference type="Proteomes" id="UP000222788"/>
    </source>
</evidence>
<evidence type="ECO:0000313" key="3">
    <source>
        <dbReference type="EMBL" id="PHH52498.1"/>
    </source>
</evidence>
<dbReference type="SUPFAM" id="SSF53335">
    <property type="entry name" value="S-adenosyl-L-methionine-dependent methyltransferases"/>
    <property type="match status" value="1"/>
</dbReference>
<dbReference type="Pfam" id="PF01564">
    <property type="entry name" value="Spermine_synth"/>
    <property type="match status" value="1"/>
</dbReference>
<accession>A0A2C5WY57</accession>
<protein>
    <recommendedName>
        <fullName evidence="5">Polyamine aminopropyltransferase</fullName>
    </recommendedName>
</protein>
<dbReference type="STRING" id="1035309.A0A2C5WY57"/>
<dbReference type="AlphaFoldDB" id="A0A2C5WY57"/>
<reference evidence="3 4" key="1">
    <citation type="journal article" date="2013" name="Fungal Biol.">
        <title>Analysis of microsatellite markers in the genome of the plant pathogen Ceratocystis fimbriata.</title>
        <authorList>
            <person name="Simpson M.C."/>
            <person name="Wilken P.M."/>
            <person name="Coetzee M.P."/>
            <person name="Wingfield M.J."/>
            <person name="Wingfield B.D."/>
        </authorList>
    </citation>
    <scope>NUCLEOTIDE SEQUENCE [LARGE SCALE GENOMIC DNA]</scope>
    <source>
        <strain evidence="3 4">CBS 114723</strain>
    </source>
</reference>
<keyword evidence="4" id="KW-1185">Reference proteome</keyword>
<dbReference type="FunFam" id="3.40.50.150:FF:000288">
    <property type="entry name" value="Spermine/spermidine synthase, putative"/>
    <property type="match status" value="1"/>
</dbReference>
<proteinExistence type="predicted"/>
<evidence type="ECO:0008006" key="5">
    <source>
        <dbReference type="Google" id="ProtNLM"/>
    </source>
</evidence>
<dbReference type="EMBL" id="APWK03000066">
    <property type="protein sequence ID" value="PHH52498.1"/>
    <property type="molecule type" value="Genomic_DNA"/>
</dbReference>
<dbReference type="Gene3D" id="3.40.50.150">
    <property type="entry name" value="Vaccinia Virus protein VP39"/>
    <property type="match status" value="1"/>
</dbReference>
<dbReference type="Proteomes" id="UP000222788">
    <property type="component" value="Unassembled WGS sequence"/>
</dbReference>
<keyword evidence="1" id="KW-0620">Polyamine biosynthesis</keyword>
<dbReference type="PANTHER" id="PTHR43317">
    <property type="entry name" value="THERMOSPERMINE SYNTHASE ACAULIS5"/>
    <property type="match status" value="1"/>
</dbReference>
<sequence>MAKKPAPSASAPQTSNDAAMTPARFEKELRDLKHKAESRSPLQDSIACTTPIIRSAFLLLLLGLSSTVSQLALSPTFGGIPTAVHHSKLTATGCFLGWASSMALSRLFGKDLVKLLPVIAIWIPALQFIISDESASLGAEWGPTIVESVTLLPLIIISVAEVALSLEGMSIRLLPGWIGDSLPGLLGLLFFKTVESVSSMKIPMFLGSSALASRVGLQLAFAAVYTLYAPSQFLLLGLPAVAHAALFNTHLPTAAATAALQASLEEEAWKLIARKESVTGYVSVLESVERGFRVMRCDHSLLGGLWVKFTNGKVAEPVYSVFVMLEAVRLILTKETIMDSTANALVIGLGIGTTPGAFIAHGINTTIVEIDPAVHEFAVDYFGLSTNHIPIIEDAVSYTSALAKTNPESFDYIVHDVFTGGAEPVPLFTLEFLQGLKDLLKPDGVIAINYAGDFLLPSTKAVVKTIRSIFPSCRIFREIERQSDEEIKEQNQDFANMVIFCRKSSEPIDFRPATDDDFLGTGTRKLTLQPRYEVKEEEFKAIGETGLVTRNDTSELEMHRDSSALGHWTIMRTVLPSFVWEQW</sequence>